<dbReference type="SUPFAM" id="SSF88659">
    <property type="entry name" value="Sigma3 and sigma4 domains of RNA polymerase sigma factors"/>
    <property type="match status" value="1"/>
</dbReference>
<evidence type="ECO:0000256" key="1">
    <source>
        <dbReference type="ARBA" id="ARBA00010641"/>
    </source>
</evidence>
<comment type="similarity">
    <text evidence="1">Belongs to the sigma-70 factor family. ECF subfamily.</text>
</comment>
<sequence length="213" mass="25091">MLLSIFKNNLTSEKIVSNLKNRNNYEYTVEYIYKKYFPTVKHIILKMNGSLEDAEDIFQDAFAKVLWSIDEGQFQGTSHISTYIVTVSKNMWLKTIEKNKKLRTTEYNSQLHDVSDHSSLLSEVPLGNEDDLESKRYFESLLSRIGEDCQKILKNYYFDKLSYSEIQHRFVNKYSSEQAIRNKKSRCLKYLKQGFENRTDDKEELLSIISSCL</sequence>
<dbReference type="EMBL" id="CP076128">
    <property type="protein sequence ID" value="QWG05740.1"/>
    <property type="molecule type" value="Genomic_DNA"/>
</dbReference>
<gene>
    <name evidence="7" type="ORF">KM029_10125</name>
</gene>
<dbReference type="InterPro" id="IPR039425">
    <property type="entry name" value="RNA_pol_sigma-70-like"/>
</dbReference>
<dbReference type="RefSeq" id="WP_144073182.1">
    <property type="nucleotide sequence ID" value="NZ_CP076128.1"/>
</dbReference>
<dbReference type="Pfam" id="PF04542">
    <property type="entry name" value="Sigma70_r2"/>
    <property type="match status" value="1"/>
</dbReference>
<dbReference type="PANTHER" id="PTHR43133:SF8">
    <property type="entry name" value="RNA POLYMERASE SIGMA FACTOR HI_1459-RELATED"/>
    <property type="match status" value="1"/>
</dbReference>
<keyword evidence="4" id="KW-0238">DNA-binding</keyword>
<evidence type="ECO:0000256" key="4">
    <source>
        <dbReference type="ARBA" id="ARBA00023125"/>
    </source>
</evidence>
<evidence type="ECO:0000313" key="7">
    <source>
        <dbReference type="EMBL" id="QWG05740.1"/>
    </source>
</evidence>
<evidence type="ECO:0000256" key="2">
    <source>
        <dbReference type="ARBA" id="ARBA00023015"/>
    </source>
</evidence>
<evidence type="ECO:0000256" key="3">
    <source>
        <dbReference type="ARBA" id="ARBA00023082"/>
    </source>
</evidence>
<dbReference type="NCBIfam" id="TIGR02937">
    <property type="entry name" value="sigma70-ECF"/>
    <property type="match status" value="1"/>
</dbReference>
<accession>A0ABX8GQ79</accession>
<reference evidence="7 8" key="1">
    <citation type="submission" date="2021-05" db="EMBL/GenBank/DDBJ databases">
        <title>Comparative genomic studies on the polysaccharide-degrading batcterial strains of the Flammeovirga genus.</title>
        <authorList>
            <person name="Zewei F."/>
            <person name="Zheng Z."/>
            <person name="Yu L."/>
            <person name="Ruyue G."/>
            <person name="Yanhong M."/>
            <person name="Yuanyuan C."/>
            <person name="Jingyan G."/>
            <person name="Wenjun H."/>
        </authorList>
    </citation>
    <scope>NUCLEOTIDE SEQUENCE [LARGE SCALE GENOMIC DNA]</scope>
    <source>
        <strain evidence="7 8">YS10</strain>
    </source>
</reference>
<dbReference type="InterPro" id="IPR013324">
    <property type="entry name" value="RNA_pol_sigma_r3/r4-like"/>
</dbReference>
<keyword evidence="5" id="KW-0804">Transcription</keyword>
<feature type="domain" description="RNA polymerase sigma-70 region 2" evidence="6">
    <location>
        <begin position="32"/>
        <end position="100"/>
    </location>
</feature>
<dbReference type="InterPro" id="IPR013325">
    <property type="entry name" value="RNA_pol_sigma_r2"/>
</dbReference>
<dbReference type="Proteomes" id="UP000682802">
    <property type="component" value="Chromosome 1"/>
</dbReference>
<evidence type="ECO:0000313" key="8">
    <source>
        <dbReference type="Proteomes" id="UP000682802"/>
    </source>
</evidence>
<dbReference type="InterPro" id="IPR014284">
    <property type="entry name" value="RNA_pol_sigma-70_dom"/>
</dbReference>
<dbReference type="InterPro" id="IPR007627">
    <property type="entry name" value="RNA_pol_sigma70_r2"/>
</dbReference>
<dbReference type="Gene3D" id="1.10.1740.10">
    <property type="match status" value="1"/>
</dbReference>
<evidence type="ECO:0000259" key="6">
    <source>
        <dbReference type="Pfam" id="PF04542"/>
    </source>
</evidence>
<proteinExistence type="inferred from homology"/>
<dbReference type="PANTHER" id="PTHR43133">
    <property type="entry name" value="RNA POLYMERASE ECF-TYPE SIGMA FACTO"/>
    <property type="match status" value="1"/>
</dbReference>
<dbReference type="SUPFAM" id="SSF88946">
    <property type="entry name" value="Sigma2 domain of RNA polymerase sigma factors"/>
    <property type="match status" value="1"/>
</dbReference>
<organism evidence="7 8">
    <name type="scientific">Flammeovirga kamogawensis</name>
    <dbReference type="NCBI Taxonomy" id="373891"/>
    <lineage>
        <taxon>Bacteria</taxon>
        <taxon>Pseudomonadati</taxon>
        <taxon>Bacteroidota</taxon>
        <taxon>Cytophagia</taxon>
        <taxon>Cytophagales</taxon>
        <taxon>Flammeovirgaceae</taxon>
        <taxon>Flammeovirga</taxon>
    </lineage>
</organism>
<protein>
    <submittedName>
        <fullName evidence="7">Sigma-70 family RNA polymerase sigma factor</fullName>
    </submittedName>
</protein>
<keyword evidence="3" id="KW-0731">Sigma factor</keyword>
<keyword evidence="8" id="KW-1185">Reference proteome</keyword>
<evidence type="ECO:0000256" key="5">
    <source>
        <dbReference type="ARBA" id="ARBA00023163"/>
    </source>
</evidence>
<keyword evidence="2" id="KW-0805">Transcription regulation</keyword>
<name>A0ABX8GQ79_9BACT</name>